<evidence type="ECO:0000256" key="3">
    <source>
        <dbReference type="HAMAP-Rule" id="MF_00187"/>
    </source>
</evidence>
<dbReference type="Proteomes" id="UP000676456">
    <property type="component" value="Unassembled WGS sequence"/>
</dbReference>
<dbReference type="PANTHER" id="PTHR30592:SF1">
    <property type="entry name" value="SULFUR CARRIER PROTEIN FDHD"/>
    <property type="match status" value="1"/>
</dbReference>
<comment type="caution">
    <text evidence="3">Lacks conserved residue(s) required for the propagation of feature annotation.</text>
</comment>
<dbReference type="RefSeq" id="WP_213096479.1">
    <property type="nucleotide sequence ID" value="NZ_JAGYPN010000001.1"/>
</dbReference>
<evidence type="ECO:0000256" key="1">
    <source>
        <dbReference type="ARBA" id="ARBA00022490"/>
    </source>
</evidence>
<dbReference type="SUPFAM" id="SSF53927">
    <property type="entry name" value="Cytidine deaminase-like"/>
    <property type="match status" value="1"/>
</dbReference>
<dbReference type="Gene3D" id="3.40.140.10">
    <property type="entry name" value="Cytidine Deaminase, domain 2"/>
    <property type="match status" value="1"/>
</dbReference>
<dbReference type="PANTHER" id="PTHR30592">
    <property type="entry name" value="FORMATE DEHYDROGENASE"/>
    <property type="match status" value="1"/>
</dbReference>
<comment type="function">
    <text evidence="3">Required for formate dehydrogenase (FDH) activity. Acts as a sulfur carrier protein that transfers sulfur from IscS to the molybdenum cofactor prior to its insertion into FDH.</text>
</comment>
<dbReference type="GO" id="GO:0006777">
    <property type="term" value="P:Mo-molybdopterin cofactor biosynthetic process"/>
    <property type="evidence" value="ECO:0007669"/>
    <property type="project" value="UniProtKB-UniRule"/>
</dbReference>
<reference evidence="4 5" key="1">
    <citation type="submission" date="2021-05" db="EMBL/GenBank/DDBJ databases">
        <title>Novel Bacillus species.</title>
        <authorList>
            <person name="Liu G."/>
        </authorList>
    </citation>
    <scope>NUCLEOTIDE SEQUENCE [LARGE SCALE GENOMIC DNA]</scope>
    <source>
        <strain evidence="4 5">FJAT-49682</strain>
    </source>
</reference>
<dbReference type="NCBIfam" id="TIGR00129">
    <property type="entry name" value="fdhD_narQ"/>
    <property type="match status" value="1"/>
</dbReference>
<name>A0A942Z3K5_9BACI</name>
<dbReference type="Gene3D" id="3.10.20.10">
    <property type="match status" value="1"/>
</dbReference>
<dbReference type="EMBL" id="JAGYPN010000001">
    <property type="protein sequence ID" value="MBS4221460.1"/>
    <property type="molecule type" value="Genomic_DNA"/>
</dbReference>
<dbReference type="PIRSF" id="PIRSF015626">
    <property type="entry name" value="FdhD"/>
    <property type="match status" value="1"/>
</dbReference>
<dbReference type="GO" id="GO:0005737">
    <property type="term" value="C:cytoplasm"/>
    <property type="evidence" value="ECO:0007669"/>
    <property type="project" value="UniProtKB-SubCell"/>
</dbReference>
<protein>
    <recommendedName>
        <fullName evidence="3">Sulfur carrier protein FdhD</fullName>
    </recommendedName>
</protein>
<evidence type="ECO:0000313" key="5">
    <source>
        <dbReference type="Proteomes" id="UP000676456"/>
    </source>
</evidence>
<keyword evidence="2 3" id="KW-0501">Molybdenum cofactor biosynthesis</keyword>
<dbReference type="Pfam" id="PF02634">
    <property type="entry name" value="FdhD-NarQ"/>
    <property type="match status" value="1"/>
</dbReference>
<keyword evidence="1 3" id="KW-0963">Cytoplasm</keyword>
<proteinExistence type="inferred from homology"/>
<comment type="caution">
    <text evidence="4">The sequence shown here is derived from an EMBL/GenBank/DDBJ whole genome shotgun (WGS) entry which is preliminary data.</text>
</comment>
<dbReference type="AlphaFoldDB" id="A0A942Z3K5"/>
<evidence type="ECO:0000313" key="4">
    <source>
        <dbReference type="EMBL" id="MBS4221460.1"/>
    </source>
</evidence>
<accession>A0A942Z3K5</accession>
<dbReference type="GO" id="GO:0016783">
    <property type="term" value="F:sulfurtransferase activity"/>
    <property type="evidence" value="ECO:0007669"/>
    <property type="project" value="InterPro"/>
</dbReference>
<organism evidence="4 5">
    <name type="scientific">Lederbergia citrea</name>
    <dbReference type="NCBI Taxonomy" id="2833581"/>
    <lineage>
        <taxon>Bacteria</taxon>
        <taxon>Bacillati</taxon>
        <taxon>Bacillota</taxon>
        <taxon>Bacilli</taxon>
        <taxon>Bacillales</taxon>
        <taxon>Bacillaceae</taxon>
        <taxon>Lederbergia</taxon>
    </lineage>
</organism>
<dbReference type="GO" id="GO:0097163">
    <property type="term" value="F:sulfur carrier activity"/>
    <property type="evidence" value="ECO:0007669"/>
    <property type="project" value="UniProtKB-UniRule"/>
</dbReference>
<dbReference type="HAMAP" id="MF_00187">
    <property type="entry name" value="FdhD"/>
    <property type="match status" value="1"/>
</dbReference>
<gene>
    <name evidence="3 4" type="primary">fdhD</name>
    <name evidence="4" type="ORF">KHA91_01650</name>
</gene>
<keyword evidence="5" id="KW-1185">Reference proteome</keyword>
<evidence type="ECO:0000256" key="2">
    <source>
        <dbReference type="ARBA" id="ARBA00023150"/>
    </source>
</evidence>
<dbReference type="InterPro" id="IPR003786">
    <property type="entry name" value="FdhD"/>
</dbReference>
<comment type="similarity">
    <text evidence="3">Belongs to the FdhD family.</text>
</comment>
<dbReference type="InterPro" id="IPR016193">
    <property type="entry name" value="Cytidine_deaminase-like"/>
</dbReference>
<sequence length="276" mass="30532">MGEKIKNELKAIKFNGSQLIETVDVAAIEFPLTVYVDGEEFATIVCSPTDLEQLVIGFLASEGIIRVKGDIDMLEVDEVRGFAYVELKVKQSINKEYYSKRMIGSCCGKSRQFYFHNDARTAKTVMSRQKISIAQCFALMSEMQESSQDFQQTGGVHNAALCTVSGLLISYSDVGRHNALDKLYGHCLHHNIPLRDKVVVFSGRISSEVVLKIAKIGAGILISKSAPTTLGIDLAADLGITVVGFVRNNQLNIYSHPERIIEAEHLNIYNEKEPSN</sequence>
<feature type="active site" description="Cysteine persulfide intermediate" evidence="3">
    <location>
        <position position="107"/>
    </location>
</feature>
<comment type="subcellular location">
    <subcellularLocation>
        <location evidence="3">Cytoplasm</location>
    </subcellularLocation>
</comment>